<keyword evidence="3" id="KW-0963">Cytoplasm</keyword>
<evidence type="ECO:0000256" key="5">
    <source>
        <dbReference type="SAM" id="MobiDB-lite"/>
    </source>
</evidence>
<dbReference type="AlphaFoldDB" id="A0A4Y2DYM4"/>
<feature type="region of interest" description="Disordered" evidence="5">
    <location>
        <begin position="224"/>
        <end position="263"/>
    </location>
</feature>
<comment type="caution">
    <text evidence="6">The sequence shown here is derived from an EMBL/GenBank/DDBJ whole genome shotgun (WGS) entry which is preliminary data.</text>
</comment>
<organism evidence="6 7">
    <name type="scientific">Araneus ventricosus</name>
    <name type="common">Orbweaver spider</name>
    <name type="synonym">Epeira ventricosa</name>
    <dbReference type="NCBI Taxonomy" id="182803"/>
    <lineage>
        <taxon>Eukaryota</taxon>
        <taxon>Metazoa</taxon>
        <taxon>Ecdysozoa</taxon>
        <taxon>Arthropoda</taxon>
        <taxon>Chelicerata</taxon>
        <taxon>Arachnida</taxon>
        <taxon>Araneae</taxon>
        <taxon>Araneomorphae</taxon>
        <taxon>Entelegynae</taxon>
        <taxon>Araneoidea</taxon>
        <taxon>Araneidae</taxon>
        <taxon>Araneus</taxon>
    </lineage>
</organism>
<accession>A0A4Y2DYM4</accession>
<dbReference type="EMBL" id="BGPR01000453">
    <property type="protein sequence ID" value="GBM21116.1"/>
    <property type="molecule type" value="Genomic_DNA"/>
</dbReference>
<keyword evidence="7" id="KW-1185">Reference proteome</keyword>
<evidence type="ECO:0000256" key="3">
    <source>
        <dbReference type="ARBA" id="ARBA00022490"/>
    </source>
</evidence>
<evidence type="ECO:0000256" key="2">
    <source>
        <dbReference type="ARBA" id="ARBA00008332"/>
    </source>
</evidence>
<comment type="subcellular location">
    <subcellularLocation>
        <location evidence="1">Cytoplasm</location>
    </subcellularLocation>
</comment>
<comment type="similarity">
    <text evidence="2">Belongs to the MLF family.</text>
</comment>
<evidence type="ECO:0000313" key="6">
    <source>
        <dbReference type="EMBL" id="GBM21116.1"/>
    </source>
</evidence>
<dbReference type="PANTHER" id="PTHR13105">
    <property type="entry name" value="MYELOID LEUKEMIA FACTOR"/>
    <property type="match status" value="1"/>
</dbReference>
<dbReference type="Pfam" id="PF10248">
    <property type="entry name" value="Mlf1IP"/>
    <property type="match status" value="1"/>
</dbReference>
<sequence length="263" mass="30015">MFSLMNDDPFFNGPMESMRRMEAMMDNMMSPFGLFGGNRRPAIDNRDNRSHNNMLMPFGFGSSLFPNMDDMFANFNQLGNDPNCHSFSSSSVMTYTTDESGRPQVYQASSSTKTAPGGVRSTDLVKETIHSVQDSRTGLQKMAIGHHLNEKGHVVEKKKNRYTGDEEENEEYINLEDDEVDHFDKEWQDRAQVFNGRRPMRNMVGYDDYHHPKRTHSQPEMLAITDGTSSPEHSGAAKKKTGKHKRKGIFGHKKDHTRPSPYQ</sequence>
<dbReference type="GO" id="GO:0005737">
    <property type="term" value="C:cytoplasm"/>
    <property type="evidence" value="ECO:0007669"/>
    <property type="project" value="UniProtKB-SubCell"/>
</dbReference>
<keyword evidence="4" id="KW-0597">Phosphoprotein</keyword>
<dbReference type="InterPro" id="IPR019376">
    <property type="entry name" value="Myeloid_leukemia_factor"/>
</dbReference>
<dbReference type="OrthoDB" id="8707547at2759"/>
<protein>
    <submittedName>
        <fullName evidence="6">Myeloid leukemia factor 1</fullName>
    </submittedName>
</protein>
<proteinExistence type="inferred from homology"/>
<evidence type="ECO:0000256" key="1">
    <source>
        <dbReference type="ARBA" id="ARBA00004496"/>
    </source>
</evidence>
<gene>
    <name evidence="6" type="primary">MLF1_1</name>
    <name evidence="6" type="ORF">AVEN_200793_2</name>
</gene>
<reference evidence="6 7" key="1">
    <citation type="journal article" date="2019" name="Sci. Rep.">
        <title>Orb-weaving spider Araneus ventricosus genome elucidates the spidroin gene catalogue.</title>
        <authorList>
            <person name="Kono N."/>
            <person name="Nakamura H."/>
            <person name="Ohtoshi R."/>
            <person name="Moran D.A.P."/>
            <person name="Shinohara A."/>
            <person name="Yoshida Y."/>
            <person name="Fujiwara M."/>
            <person name="Mori M."/>
            <person name="Tomita M."/>
            <person name="Arakawa K."/>
        </authorList>
    </citation>
    <scope>NUCLEOTIDE SEQUENCE [LARGE SCALE GENOMIC DNA]</scope>
</reference>
<evidence type="ECO:0000313" key="7">
    <source>
        <dbReference type="Proteomes" id="UP000499080"/>
    </source>
</evidence>
<name>A0A4Y2DYM4_ARAVE</name>
<feature type="compositionally biased region" description="Basic residues" evidence="5">
    <location>
        <begin position="236"/>
        <end position="256"/>
    </location>
</feature>
<evidence type="ECO:0000256" key="4">
    <source>
        <dbReference type="ARBA" id="ARBA00022553"/>
    </source>
</evidence>
<dbReference type="Proteomes" id="UP000499080">
    <property type="component" value="Unassembled WGS sequence"/>
</dbReference>